<feature type="repeat" description="ANK" evidence="4">
    <location>
        <begin position="642"/>
        <end position="674"/>
    </location>
</feature>
<dbReference type="SUPFAM" id="SSF50729">
    <property type="entry name" value="PH domain-like"/>
    <property type="match status" value="1"/>
</dbReference>
<dbReference type="EMBL" id="CAKKNE010000003">
    <property type="protein sequence ID" value="CAH0371415.1"/>
    <property type="molecule type" value="Genomic_DNA"/>
</dbReference>
<dbReference type="PANTHER" id="PTHR23180">
    <property type="entry name" value="CENTAURIN/ARF"/>
    <property type="match status" value="1"/>
</dbReference>
<dbReference type="OrthoDB" id="1638493at2759"/>
<accession>A0A8J2WJQ7</accession>
<dbReference type="InterPro" id="IPR027267">
    <property type="entry name" value="AH/BAR_dom_sf"/>
</dbReference>
<dbReference type="Gene3D" id="2.30.29.30">
    <property type="entry name" value="Pleckstrin-homology domain (PH domain)/Phosphotyrosine-binding domain (PTB)"/>
    <property type="match status" value="1"/>
</dbReference>
<dbReference type="PROSITE" id="PS50115">
    <property type="entry name" value="ARFGAP"/>
    <property type="match status" value="1"/>
</dbReference>
<dbReference type="Pfam" id="PF00023">
    <property type="entry name" value="Ank"/>
    <property type="match status" value="1"/>
</dbReference>
<dbReference type="PROSITE" id="PS50088">
    <property type="entry name" value="ANK_REPEAT"/>
    <property type="match status" value="1"/>
</dbReference>
<organism evidence="8 9">
    <name type="scientific">Pelagomonas calceolata</name>
    <dbReference type="NCBI Taxonomy" id="35677"/>
    <lineage>
        <taxon>Eukaryota</taxon>
        <taxon>Sar</taxon>
        <taxon>Stramenopiles</taxon>
        <taxon>Ochrophyta</taxon>
        <taxon>Pelagophyceae</taxon>
        <taxon>Pelagomonadales</taxon>
        <taxon>Pelagomonadaceae</taxon>
        <taxon>Pelagomonas</taxon>
    </lineage>
</organism>
<dbReference type="Gene3D" id="1.10.220.150">
    <property type="entry name" value="Arf GTPase activating protein"/>
    <property type="match status" value="1"/>
</dbReference>
<dbReference type="GO" id="GO:0008270">
    <property type="term" value="F:zinc ion binding"/>
    <property type="evidence" value="ECO:0007669"/>
    <property type="project" value="UniProtKB-KW"/>
</dbReference>
<sequence>MSTGNGNDADVKAMQAELRELRARVRTLEAEKRRPTLEGHGARVQAIAAEAAALQPLKEAAAATAPASAAALALGPSVRLEYTRDSPMFRKQCEAFENSLAGLDSLLGGLAIRLRDWSAALRASRDAARECAAWLKDRRHARALFGGNEALGDSSARCATLADALDSYAQRQGRLADAFGAEVASALDAFRAEELGDCEGFIGDVWRLGDAYEQKLCAALRLDTLDGEARADLKDARGAFERSRLALVRYLNGVDAAKCIVIGEAVAAAGEALEDDRRSGEGEAFWRLEAEASLCRQALPVAAKRRRIDGELWDRVGERLEGELRDELPGGSPRTSSAPTWSAALTTEVRSAASLRASRSDLAHARDEEILKQGYLHRRDDGLLGTLTRVAGMAPKRRWHRLHGGALYYFDVTSKDKKLLDLAGCTVVRGTDRGDGVFGGAFAFAVIAEDGSRLCLQAENEDERLRWVSALRRATGAPLNDFASIGAFQAENPACAECASDEADWVSTSVGVALCADCAAAHRRLGGDFGRLRALSLDAWSPLVLDYLLQSAGNERARDVWEAVGPPTGWSRPAPDAPAHVKEQWVVAKYAWRGFLAENVFEEEPSRALKAAAASGSLRDVVAAKARGGDPNWRDEGLDDDDGRTSLHAAAAAGRADVVAFLLLNGAVLDDEVHALAAATAKGVEISRILLEYDQGELW</sequence>
<dbReference type="AlphaFoldDB" id="A0A8J2WJQ7"/>
<dbReference type="InterPro" id="IPR038508">
    <property type="entry name" value="ArfGAP_dom_sf"/>
</dbReference>
<dbReference type="InterPro" id="IPR011993">
    <property type="entry name" value="PH-like_dom_sf"/>
</dbReference>
<evidence type="ECO:0000313" key="8">
    <source>
        <dbReference type="EMBL" id="CAH0371415.1"/>
    </source>
</evidence>
<dbReference type="SUPFAM" id="SSF57863">
    <property type="entry name" value="ArfGap/RecO-like zinc finger"/>
    <property type="match status" value="1"/>
</dbReference>
<keyword evidence="4" id="KW-0040">ANK repeat</keyword>
<keyword evidence="9" id="KW-1185">Reference proteome</keyword>
<dbReference type="CDD" id="cd00821">
    <property type="entry name" value="PH"/>
    <property type="match status" value="1"/>
</dbReference>
<dbReference type="InterPro" id="IPR002110">
    <property type="entry name" value="Ankyrin_rpt"/>
</dbReference>
<evidence type="ECO:0000259" key="7">
    <source>
        <dbReference type="PROSITE" id="PS50115"/>
    </source>
</evidence>
<keyword evidence="2 5" id="KW-0863">Zinc-finger</keyword>
<proteinExistence type="predicted"/>
<dbReference type="PANTHER" id="PTHR23180:SF160">
    <property type="entry name" value="ADP-RIBOSYLATION FACTOR GTPASE-ACTIVATING PROTEIN EFFECTOR PROTEIN 1"/>
    <property type="match status" value="1"/>
</dbReference>
<dbReference type="Pfam" id="PF01412">
    <property type="entry name" value="ArfGap"/>
    <property type="match status" value="1"/>
</dbReference>
<comment type="caution">
    <text evidence="8">The sequence shown here is derived from an EMBL/GenBank/DDBJ whole genome shotgun (WGS) entry which is preliminary data.</text>
</comment>
<evidence type="ECO:0000256" key="3">
    <source>
        <dbReference type="ARBA" id="ARBA00022833"/>
    </source>
</evidence>
<gene>
    <name evidence="8" type="ORF">PECAL_3P13560</name>
</gene>
<dbReference type="Proteomes" id="UP000789595">
    <property type="component" value="Unassembled WGS sequence"/>
</dbReference>
<dbReference type="GO" id="GO:0005096">
    <property type="term" value="F:GTPase activator activity"/>
    <property type="evidence" value="ECO:0007669"/>
    <property type="project" value="InterPro"/>
</dbReference>
<evidence type="ECO:0000256" key="4">
    <source>
        <dbReference type="PROSITE-ProRule" id="PRU00023"/>
    </source>
</evidence>
<dbReference type="SMART" id="SM00105">
    <property type="entry name" value="ArfGap"/>
    <property type="match status" value="1"/>
</dbReference>
<dbReference type="Pfam" id="PF00169">
    <property type="entry name" value="PH"/>
    <property type="match status" value="1"/>
</dbReference>
<dbReference type="PRINTS" id="PR00405">
    <property type="entry name" value="REVINTRACTNG"/>
</dbReference>
<reference evidence="8" key="1">
    <citation type="submission" date="2021-11" db="EMBL/GenBank/DDBJ databases">
        <authorList>
            <consortium name="Genoscope - CEA"/>
            <person name="William W."/>
        </authorList>
    </citation>
    <scope>NUCLEOTIDE SEQUENCE</scope>
</reference>
<evidence type="ECO:0000313" key="9">
    <source>
        <dbReference type="Proteomes" id="UP000789595"/>
    </source>
</evidence>
<dbReference type="PROSITE" id="PS50003">
    <property type="entry name" value="PH_DOMAIN"/>
    <property type="match status" value="1"/>
</dbReference>
<feature type="domain" description="PH" evidence="6">
    <location>
        <begin position="369"/>
        <end position="476"/>
    </location>
</feature>
<dbReference type="InterPro" id="IPR045258">
    <property type="entry name" value="ACAP1/2/3-like"/>
</dbReference>
<evidence type="ECO:0000256" key="1">
    <source>
        <dbReference type="ARBA" id="ARBA00022723"/>
    </source>
</evidence>
<dbReference type="InterPro" id="IPR037278">
    <property type="entry name" value="ARFGAP/RecO"/>
</dbReference>
<dbReference type="SMART" id="SM00233">
    <property type="entry name" value="PH"/>
    <property type="match status" value="1"/>
</dbReference>
<evidence type="ECO:0000259" key="6">
    <source>
        <dbReference type="PROSITE" id="PS50003"/>
    </source>
</evidence>
<dbReference type="InterPro" id="IPR001849">
    <property type="entry name" value="PH_domain"/>
</dbReference>
<dbReference type="InterPro" id="IPR036770">
    <property type="entry name" value="Ankyrin_rpt-contain_sf"/>
</dbReference>
<evidence type="ECO:0000256" key="5">
    <source>
        <dbReference type="PROSITE-ProRule" id="PRU00288"/>
    </source>
</evidence>
<dbReference type="SUPFAM" id="SSF103657">
    <property type="entry name" value="BAR/IMD domain-like"/>
    <property type="match status" value="1"/>
</dbReference>
<dbReference type="Gene3D" id="1.25.40.20">
    <property type="entry name" value="Ankyrin repeat-containing domain"/>
    <property type="match status" value="1"/>
</dbReference>
<feature type="domain" description="Arf-GAP" evidence="7">
    <location>
        <begin position="465"/>
        <end position="607"/>
    </location>
</feature>
<keyword evidence="1" id="KW-0479">Metal-binding</keyword>
<name>A0A8J2WJQ7_9STRA</name>
<dbReference type="InterPro" id="IPR001164">
    <property type="entry name" value="ArfGAP_dom"/>
</dbReference>
<dbReference type="Gene3D" id="1.20.1270.60">
    <property type="entry name" value="Arfaptin homology (AH) domain/BAR domain"/>
    <property type="match status" value="1"/>
</dbReference>
<dbReference type="SUPFAM" id="SSF48403">
    <property type="entry name" value="Ankyrin repeat"/>
    <property type="match status" value="1"/>
</dbReference>
<evidence type="ECO:0000256" key="2">
    <source>
        <dbReference type="ARBA" id="ARBA00022771"/>
    </source>
</evidence>
<protein>
    <submittedName>
        <fullName evidence="8">Uncharacterized protein</fullName>
    </submittedName>
</protein>
<keyword evidence="3" id="KW-0862">Zinc</keyword>
<dbReference type="PROSITE" id="PS50297">
    <property type="entry name" value="ANK_REP_REGION"/>
    <property type="match status" value="1"/>
</dbReference>
<dbReference type="SMART" id="SM00248">
    <property type="entry name" value="ANK"/>
    <property type="match status" value="1"/>
</dbReference>